<evidence type="ECO:0000313" key="7">
    <source>
        <dbReference type="Proteomes" id="UP000287239"/>
    </source>
</evidence>
<dbReference type="GO" id="GO:0009403">
    <property type="term" value="P:toxin biosynthetic process"/>
    <property type="evidence" value="ECO:0007669"/>
    <property type="project" value="InterPro"/>
</dbReference>
<dbReference type="GO" id="GO:0016020">
    <property type="term" value="C:membrane"/>
    <property type="evidence" value="ECO:0007669"/>
    <property type="project" value="UniProtKB-SubCell"/>
</dbReference>
<dbReference type="InterPro" id="IPR003825">
    <property type="entry name" value="Colicin-V_CvpA"/>
</dbReference>
<comment type="subcellular location">
    <subcellularLocation>
        <location evidence="1">Membrane</location>
        <topology evidence="1">Multi-pass membrane protein</topology>
    </subcellularLocation>
</comment>
<comment type="caution">
    <text evidence="6">The sequence shown here is derived from an EMBL/GenBank/DDBJ whole genome shotgun (WGS) entry which is preliminary data.</text>
</comment>
<dbReference type="OrthoDB" id="1809613at2"/>
<evidence type="ECO:0000256" key="2">
    <source>
        <dbReference type="ARBA" id="ARBA00022692"/>
    </source>
</evidence>
<evidence type="ECO:0000256" key="3">
    <source>
        <dbReference type="ARBA" id="ARBA00022989"/>
    </source>
</evidence>
<dbReference type="PANTHER" id="PTHR37306:SF1">
    <property type="entry name" value="COLICIN V PRODUCTION PROTEIN"/>
    <property type="match status" value="1"/>
</dbReference>
<dbReference type="EMBL" id="NGJU01000015">
    <property type="protein sequence ID" value="RST94332.1"/>
    <property type="molecule type" value="Genomic_DNA"/>
</dbReference>
<accession>A0A429ZKW9</accession>
<dbReference type="AlphaFoldDB" id="A0A429ZKW9"/>
<feature type="transmembrane region" description="Helical" evidence="5">
    <location>
        <begin position="79"/>
        <end position="104"/>
    </location>
</feature>
<dbReference type="GeneID" id="98568743"/>
<feature type="transmembrane region" description="Helical" evidence="5">
    <location>
        <begin position="116"/>
        <end position="140"/>
    </location>
</feature>
<reference evidence="6 7" key="1">
    <citation type="submission" date="2017-05" db="EMBL/GenBank/DDBJ databases">
        <title>Vagococcus spp. assemblies.</title>
        <authorList>
            <person name="Gulvik C.A."/>
        </authorList>
    </citation>
    <scope>NUCLEOTIDE SEQUENCE [LARGE SCALE GENOMIC DNA]</scope>
    <source>
        <strain evidence="6 7">NCFB 2777</strain>
    </source>
</reference>
<organism evidence="6 7">
    <name type="scientific">Vagococcus salmoninarum</name>
    <dbReference type="NCBI Taxonomy" id="2739"/>
    <lineage>
        <taxon>Bacteria</taxon>
        <taxon>Bacillati</taxon>
        <taxon>Bacillota</taxon>
        <taxon>Bacilli</taxon>
        <taxon>Lactobacillales</taxon>
        <taxon>Enterococcaceae</taxon>
        <taxon>Vagococcus</taxon>
    </lineage>
</organism>
<sequence length="182" mass="20710">MLTLFIIILFAIAYYTGARRGLVLQIVYTVGYMLSLSSAKKYYLVLAKKLELIVPYPSPDPDSKLVFFKSDAFFKLDEAFYAGLAFVLILFIGWAMTRFVGIFFHKFTFFPVIKQVNQLGGGLLSLIVVYVGVFFILYLLSMIPLEIVQNAFRASGLARMIVDKTPYFSSQVFQWWVTQSGV</sequence>
<evidence type="ECO:0000313" key="6">
    <source>
        <dbReference type="EMBL" id="RST94332.1"/>
    </source>
</evidence>
<dbReference type="PANTHER" id="PTHR37306">
    <property type="entry name" value="COLICIN V PRODUCTION PROTEIN"/>
    <property type="match status" value="1"/>
</dbReference>
<gene>
    <name evidence="6" type="ORF">CBF35_10195</name>
</gene>
<dbReference type="Proteomes" id="UP000287239">
    <property type="component" value="Unassembled WGS sequence"/>
</dbReference>
<dbReference type="Pfam" id="PF02674">
    <property type="entry name" value="Colicin_V"/>
    <property type="match status" value="1"/>
</dbReference>
<keyword evidence="7" id="KW-1185">Reference proteome</keyword>
<keyword evidence="2 5" id="KW-0812">Transmembrane</keyword>
<protein>
    <submittedName>
        <fullName evidence="6">Colicin V production protein CvpA</fullName>
    </submittedName>
</protein>
<keyword evidence="3 5" id="KW-1133">Transmembrane helix</keyword>
<dbReference type="RefSeq" id="WP_126780774.1">
    <property type="nucleotide sequence ID" value="NZ_CP177121.1"/>
</dbReference>
<name>A0A429ZKW9_9ENTE</name>
<evidence type="ECO:0000256" key="5">
    <source>
        <dbReference type="SAM" id="Phobius"/>
    </source>
</evidence>
<evidence type="ECO:0000256" key="1">
    <source>
        <dbReference type="ARBA" id="ARBA00004141"/>
    </source>
</evidence>
<proteinExistence type="predicted"/>
<keyword evidence="4 5" id="KW-0472">Membrane</keyword>
<evidence type="ECO:0000256" key="4">
    <source>
        <dbReference type="ARBA" id="ARBA00023136"/>
    </source>
</evidence>